<comment type="caution">
    <text evidence="2">The sequence shown here is derived from an EMBL/GenBank/DDBJ whole genome shotgun (WGS) entry which is preliminary data.</text>
</comment>
<dbReference type="Proteomes" id="UP000004521">
    <property type="component" value="Chromosome II"/>
</dbReference>
<keyword evidence="1" id="KW-0472">Membrane</keyword>
<keyword evidence="1" id="KW-1133">Transmembrane helix</keyword>
<evidence type="ECO:0000256" key="1">
    <source>
        <dbReference type="SAM" id="Phobius"/>
    </source>
</evidence>
<dbReference type="Pfam" id="PF19942">
    <property type="entry name" value="DUF6404"/>
    <property type="match status" value="1"/>
</dbReference>
<evidence type="ECO:0000313" key="3">
    <source>
        <dbReference type="Proteomes" id="UP000004521"/>
    </source>
</evidence>
<dbReference type="InterPro" id="IPR045644">
    <property type="entry name" value="DUF6404"/>
</dbReference>
<evidence type="ECO:0000313" key="2">
    <source>
        <dbReference type="EMBL" id="EHN68038.1"/>
    </source>
</evidence>
<keyword evidence="1" id="KW-0812">Transmembrane</keyword>
<protein>
    <recommendedName>
        <fullName evidence="4">DUF2628 domain-containing protein</fullName>
    </recommendedName>
</protein>
<sequence>MKKSEFIQLYLKEKGVSTWLTKPYPLLFSKLTKTKWKPRLFESPLKLFFLQSVFGSVSWGFFMWLIIWQFNEFSIYNLYGALFFGLATGTLLALDAAVTQKRLNLTNWEQWLEDNHFN</sequence>
<dbReference type="AlphaFoldDB" id="A0AAV3EMD9"/>
<dbReference type="EMBL" id="AHIH01000013">
    <property type="protein sequence ID" value="EHN68038.1"/>
    <property type="molecule type" value="Genomic_DNA"/>
</dbReference>
<evidence type="ECO:0008006" key="4">
    <source>
        <dbReference type="Google" id="ProtNLM"/>
    </source>
</evidence>
<feature type="transmembrane region" description="Helical" evidence="1">
    <location>
        <begin position="73"/>
        <end position="94"/>
    </location>
</feature>
<proteinExistence type="predicted"/>
<organism evidence="2 3">
    <name type="scientific">Aliivibrio fischeri SR5</name>
    <dbReference type="NCBI Taxonomy" id="1088719"/>
    <lineage>
        <taxon>Bacteria</taxon>
        <taxon>Pseudomonadati</taxon>
        <taxon>Pseudomonadota</taxon>
        <taxon>Gammaproteobacteria</taxon>
        <taxon>Vibrionales</taxon>
        <taxon>Vibrionaceae</taxon>
        <taxon>Aliivibrio</taxon>
    </lineage>
</organism>
<accession>A0AAV3EMD9</accession>
<reference evidence="2 3" key="1">
    <citation type="journal article" date="2012" name="J. Bacteriol.">
        <title>Draft Genome Sequence of Vibrio fischeri SR5, a Strain Isolated from the Light Organ of the Mediterranean Squid Sepiola robusta.</title>
        <authorList>
            <person name="Gyllborg M.C."/>
            <person name="Sahl J.W."/>
            <person name="Cronin D.C.III."/>
            <person name="Rasko D.A."/>
            <person name="Mandel M.J."/>
        </authorList>
    </citation>
    <scope>NUCLEOTIDE SEQUENCE [LARGE SCALE GENOMIC DNA]</scope>
    <source>
        <strain evidence="2 3">SR5</strain>
    </source>
</reference>
<feature type="transmembrane region" description="Helical" evidence="1">
    <location>
        <begin position="47"/>
        <end position="67"/>
    </location>
</feature>
<gene>
    <name evidence="2" type="ORF">VFSR5_A0619</name>
</gene>
<name>A0AAV3EMD9_ALIFS</name>
<dbReference type="RefSeq" id="WP_005422913.1">
    <property type="nucleotide sequence ID" value="NZ_CM001401.1"/>
</dbReference>